<proteinExistence type="predicted"/>
<name>A0A0J1FSN0_9FIRM</name>
<dbReference type="RefSeq" id="WP_047809584.1">
    <property type="nucleotide sequence ID" value="NZ_LDZY01000005.1"/>
</dbReference>
<dbReference type="PATRIC" id="fig|476652.3.peg.1758"/>
<evidence type="ECO:0000256" key="1">
    <source>
        <dbReference type="SAM" id="MobiDB-lite"/>
    </source>
</evidence>
<dbReference type="STRING" id="476652.DEAC_c17010"/>
<accession>A0A0J1FSN0</accession>
<comment type="caution">
    <text evidence="2">The sequence shown here is derived from an EMBL/GenBank/DDBJ whole genome shotgun (WGS) entry which is preliminary data.</text>
</comment>
<dbReference type="Proteomes" id="UP000036356">
    <property type="component" value="Unassembled WGS sequence"/>
</dbReference>
<evidence type="ECO:0000313" key="3">
    <source>
        <dbReference type="Proteomes" id="UP000036356"/>
    </source>
</evidence>
<evidence type="ECO:0008006" key="4">
    <source>
        <dbReference type="Google" id="ProtNLM"/>
    </source>
</evidence>
<sequence length="137" mass="14879">MSQVYGPLTLPSGKVIKFRNPTGLDRMNVTQMVPMDQDNVVTGSLLINLYVQAKVVTEVDGKVPDPNYKNLFNEWNDMDVQYYQAVHSEMFGMTEAKMADAKEKAAFLLGNSTSTDGFSSQSLASAPSTDGSASTAI</sequence>
<feature type="region of interest" description="Disordered" evidence="1">
    <location>
        <begin position="115"/>
        <end position="137"/>
    </location>
</feature>
<evidence type="ECO:0000313" key="2">
    <source>
        <dbReference type="EMBL" id="KLU66302.1"/>
    </source>
</evidence>
<dbReference type="EMBL" id="LDZY01000005">
    <property type="protein sequence ID" value="KLU66302.1"/>
    <property type="molecule type" value="Genomic_DNA"/>
</dbReference>
<dbReference type="AlphaFoldDB" id="A0A0J1FSN0"/>
<keyword evidence="3" id="KW-1185">Reference proteome</keyword>
<protein>
    <recommendedName>
        <fullName evidence="4">Phage XkdN-like protein</fullName>
    </recommendedName>
</protein>
<organism evidence="2 3">
    <name type="scientific">Desulfosporosinus acididurans</name>
    <dbReference type="NCBI Taxonomy" id="476652"/>
    <lineage>
        <taxon>Bacteria</taxon>
        <taxon>Bacillati</taxon>
        <taxon>Bacillota</taxon>
        <taxon>Clostridia</taxon>
        <taxon>Eubacteriales</taxon>
        <taxon>Desulfitobacteriaceae</taxon>
        <taxon>Desulfosporosinus</taxon>
    </lineage>
</organism>
<gene>
    <name evidence="2" type="ORF">DEAC_c17010</name>
</gene>
<reference evidence="2 3" key="1">
    <citation type="submission" date="2015-06" db="EMBL/GenBank/DDBJ databases">
        <title>Draft genome of the moderately acidophilic sulfate reducer Candidatus Desulfosporosinus acididurans strain M1.</title>
        <authorList>
            <person name="Poehlein A."/>
            <person name="Petzsch P."/>
            <person name="Johnson B.D."/>
            <person name="Schloemann M."/>
            <person name="Daniel R."/>
            <person name="Muehling M."/>
        </authorList>
    </citation>
    <scope>NUCLEOTIDE SEQUENCE [LARGE SCALE GENOMIC DNA]</scope>
    <source>
        <strain evidence="2 3">M1</strain>
    </source>
</reference>